<dbReference type="SUPFAM" id="SSF141571">
    <property type="entry name" value="Pentapeptide repeat-like"/>
    <property type="match status" value="1"/>
</dbReference>
<dbReference type="InterPro" id="IPR052949">
    <property type="entry name" value="PA_immunity-related"/>
</dbReference>
<accession>A0ABV1JDY9</accession>
<dbReference type="PANTHER" id="PTHR42999:SF1">
    <property type="entry name" value="PENTAPEPTIDE REPEAT-CONTAINING PROTEIN"/>
    <property type="match status" value="1"/>
</dbReference>
<dbReference type="Proteomes" id="UP001487305">
    <property type="component" value="Unassembled WGS sequence"/>
</dbReference>
<dbReference type="Pfam" id="PF13599">
    <property type="entry name" value="Pentapeptide_4"/>
    <property type="match status" value="1"/>
</dbReference>
<evidence type="ECO:0000313" key="2">
    <source>
        <dbReference type="Proteomes" id="UP001487305"/>
    </source>
</evidence>
<name>A0ABV1JDY9_9ACTN</name>
<evidence type="ECO:0000313" key="1">
    <source>
        <dbReference type="EMBL" id="MEQ3363293.1"/>
    </source>
</evidence>
<organism evidence="1 2">
    <name type="scientific">Raoultibacter massiliensis</name>
    <dbReference type="NCBI Taxonomy" id="1852371"/>
    <lineage>
        <taxon>Bacteria</taxon>
        <taxon>Bacillati</taxon>
        <taxon>Actinomycetota</taxon>
        <taxon>Coriobacteriia</taxon>
        <taxon>Eggerthellales</taxon>
        <taxon>Eggerthellaceae</taxon>
        <taxon>Raoultibacter</taxon>
    </lineage>
</organism>
<dbReference type="InterPro" id="IPR001646">
    <property type="entry name" value="5peptide_repeat"/>
</dbReference>
<reference evidence="1 2" key="1">
    <citation type="submission" date="2024-04" db="EMBL/GenBank/DDBJ databases">
        <title>Human intestinal bacterial collection.</title>
        <authorList>
            <person name="Pauvert C."/>
            <person name="Hitch T.C.A."/>
            <person name="Clavel T."/>
        </authorList>
    </citation>
    <scope>NUCLEOTIDE SEQUENCE [LARGE SCALE GENOMIC DNA]</scope>
    <source>
        <strain evidence="1 2">CLA-KB-H42</strain>
    </source>
</reference>
<comment type="caution">
    <text evidence="1">The sequence shown here is derived from an EMBL/GenBank/DDBJ whole genome shotgun (WGS) entry which is preliminary data.</text>
</comment>
<dbReference type="EMBL" id="JBBNOP010000007">
    <property type="protein sequence ID" value="MEQ3363293.1"/>
    <property type="molecule type" value="Genomic_DNA"/>
</dbReference>
<dbReference type="Gene3D" id="2.160.20.80">
    <property type="entry name" value="E3 ubiquitin-protein ligase SopA"/>
    <property type="match status" value="1"/>
</dbReference>
<sequence>MKSCDFDTPFEEVTPVPDAPRISANLSSVPDLIEATIDDRAAERPVYSLVVEGQTCEGVDLSRLELFSSHLLRCAFLASDLSNATFEDVAFEQCDFSNADISSAYFLRCSFSSCRFVGADFSETVFKHATVTDSTFQYASFTRGGFDACSFEGCDFSQASIAEAELKRVEFSQSRLTNVDFFKTSLRGVDLSDNDIAGFLVSDTMRELSGCIMDPYQAASVARKLGIVVKE</sequence>
<dbReference type="RefSeq" id="WP_180963512.1">
    <property type="nucleotide sequence ID" value="NZ_LT962671.1"/>
</dbReference>
<proteinExistence type="predicted"/>
<dbReference type="Pfam" id="PF00805">
    <property type="entry name" value="Pentapeptide"/>
    <property type="match status" value="1"/>
</dbReference>
<protein>
    <submittedName>
        <fullName evidence="1">Pentapeptide repeat-containing protein</fullName>
    </submittedName>
</protein>
<dbReference type="PANTHER" id="PTHR42999">
    <property type="entry name" value="ANTIBIOTIC RESISTANCE PROTEIN MCBG"/>
    <property type="match status" value="1"/>
</dbReference>
<keyword evidence="2" id="KW-1185">Reference proteome</keyword>
<gene>
    <name evidence="1" type="ORF">AAA083_09940</name>
</gene>